<dbReference type="RefSeq" id="WP_340197885.1">
    <property type="nucleotide sequence ID" value="NZ_JBBKAP010000077.1"/>
</dbReference>
<dbReference type="InterPro" id="IPR016181">
    <property type="entry name" value="Acyl_CoA_acyltransferase"/>
</dbReference>
<organism evidence="2 3">
    <name type="scientific">Curtobacterium citreum</name>
    <dbReference type="NCBI Taxonomy" id="2036"/>
    <lineage>
        <taxon>Bacteria</taxon>
        <taxon>Bacillati</taxon>
        <taxon>Actinomycetota</taxon>
        <taxon>Actinomycetes</taxon>
        <taxon>Micrococcales</taxon>
        <taxon>Microbacteriaceae</taxon>
        <taxon>Curtobacterium</taxon>
    </lineage>
</organism>
<accession>A0ABU8YFF7</accession>
<evidence type="ECO:0000259" key="1">
    <source>
        <dbReference type="PROSITE" id="PS51186"/>
    </source>
</evidence>
<dbReference type="EMBL" id="JBBLYY010000079">
    <property type="protein sequence ID" value="MEK0173286.1"/>
    <property type="molecule type" value="Genomic_DNA"/>
</dbReference>
<dbReference type="InterPro" id="IPR000182">
    <property type="entry name" value="GNAT_dom"/>
</dbReference>
<sequence>MDEVTIAVLDLAAVEAVERREPAGRQYVRPAFAAQTRGEQTVLVAWIDGVPVGSGEVTADARPELRNLRVDADRRGQGVGTRLIAAAEALATDRGVLRIGVALEASEYLEKDLLARA</sequence>
<dbReference type="PROSITE" id="PS51186">
    <property type="entry name" value="GNAT"/>
    <property type="match status" value="1"/>
</dbReference>
<feature type="domain" description="N-acetyltransferase" evidence="1">
    <location>
        <begin position="1"/>
        <end position="117"/>
    </location>
</feature>
<protein>
    <submittedName>
        <fullName evidence="2">GNAT family N-acetyltransferase</fullName>
    </submittedName>
</protein>
<proteinExistence type="predicted"/>
<dbReference type="SUPFAM" id="SSF55729">
    <property type="entry name" value="Acyl-CoA N-acyltransferases (Nat)"/>
    <property type="match status" value="1"/>
</dbReference>
<dbReference type="Pfam" id="PF00583">
    <property type="entry name" value="Acetyltransf_1"/>
    <property type="match status" value="1"/>
</dbReference>
<dbReference type="Proteomes" id="UP001370299">
    <property type="component" value="Unassembled WGS sequence"/>
</dbReference>
<evidence type="ECO:0000313" key="2">
    <source>
        <dbReference type="EMBL" id="MEK0173286.1"/>
    </source>
</evidence>
<keyword evidence="3" id="KW-1185">Reference proteome</keyword>
<reference evidence="2 3" key="1">
    <citation type="submission" date="2024-03" db="EMBL/GenBank/DDBJ databases">
        <title>Whole genomes of four grape xylem sap localized bacterial endophytes.</title>
        <authorList>
            <person name="Kumar G."/>
            <person name="Savka M.A."/>
        </authorList>
    </citation>
    <scope>NUCLEOTIDE SEQUENCE [LARGE SCALE GENOMIC DNA]</scope>
    <source>
        <strain evidence="2 3">RIT_GXS8</strain>
    </source>
</reference>
<comment type="caution">
    <text evidence="2">The sequence shown here is derived from an EMBL/GenBank/DDBJ whole genome shotgun (WGS) entry which is preliminary data.</text>
</comment>
<evidence type="ECO:0000313" key="3">
    <source>
        <dbReference type="Proteomes" id="UP001370299"/>
    </source>
</evidence>
<name>A0ABU8YFF7_9MICO</name>
<dbReference type="Gene3D" id="3.40.630.30">
    <property type="match status" value="1"/>
</dbReference>
<dbReference type="CDD" id="cd04301">
    <property type="entry name" value="NAT_SF"/>
    <property type="match status" value="1"/>
</dbReference>
<gene>
    <name evidence="2" type="ORF">WMN62_17555</name>
</gene>